<feature type="region of interest" description="Disordered" evidence="1">
    <location>
        <begin position="1"/>
        <end position="68"/>
    </location>
</feature>
<sequence length="68" mass="7502">MSSDEESEDERDMKSTSKVHKSPKAHVKHSPKYDAVNSDVNNSYNNVNSTTCMSSSDSDAEAQPKSHN</sequence>
<dbReference type="EMBL" id="MG702567">
    <property type="protein sequence ID" value="AUO15124.1"/>
    <property type="molecule type" value="Genomic_DNA"/>
</dbReference>
<dbReference type="Proteomes" id="UP000267352">
    <property type="component" value="Segment"/>
</dbReference>
<organism evidence="2">
    <name type="scientific">White spot syndrome virus</name>
    <dbReference type="NCBI Taxonomy" id="342409"/>
    <lineage>
        <taxon>Viruses</taxon>
        <taxon>Viruses incertae sedis</taxon>
        <taxon>Naldaviricetes</taxon>
        <taxon>Nimaviridae</taxon>
        <taxon>Whispovirus</taxon>
    </lineage>
</organism>
<protein>
    <submittedName>
        <fullName evidence="2">WSSV332</fullName>
    </submittedName>
</protein>
<feature type="compositionally biased region" description="Low complexity" evidence="1">
    <location>
        <begin position="36"/>
        <end position="49"/>
    </location>
</feature>
<feature type="compositionally biased region" description="Acidic residues" evidence="1">
    <location>
        <begin position="1"/>
        <end position="10"/>
    </location>
</feature>
<accession>A0A2I6SC35</accession>
<reference evidence="2" key="1">
    <citation type="submission" date="2017-12" db="EMBL/GenBank/DDBJ databases">
        <authorList>
            <person name="Katneni V.K."/>
            <person name="Shekhar M.S."/>
            <person name="Otta S.K."/>
            <person name="Karthic K."/>
            <person name="Jangam A.K."/>
            <person name="Gopikrishna G."/>
            <person name="Vijayan K.K."/>
        </authorList>
    </citation>
    <scope>NUCLEOTIDE SEQUENCE [LARGE SCALE GENOMIC DNA]</scope>
    <source>
        <strain evidence="2">IN_AP4RU</strain>
    </source>
</reference>
<name>A0A2I6SC35_9VIRU</name>
<proteinExistence type="predicted"/>
<feature type="compositionally biased region" description="Basic residues" evidence="1">
    <location>
        <begin position="17"/>
        <end position="30"/>
    </location>
</feature>
<reference evidence="2" key="2">
    <citation type="journal article" date="2018" name="Genome Announc.">
        <title>First Report of a Complete Genome Sequence of White spot syndrome virus from India.</title>
        <authorList>
            <person name="Vinaya Kumar K."/>
            <person name="Shekhar M.S."/>
            <person name="Otta S.K."/>
            <person name="Karthic K."/>
            <person name="Ashok Kumar J."/>
            <person name="Gopikrishna G."/>
            <person name="Vijayan K.K."/>
        </authorList>
    </citation>
    <scope>NUCLEOTIDE SEQUENCE</scope>
    <source>
        <strain evidence="2">IN_AP4RU</strain>
    </source>
</reference>
<evidence type="ECO:0000313" key="2">
    <source>
        <dbReference type="EMBL" id="AUO15124.1"/>
    </source>
</evidence>
<evidence type="ECO:0000256" key="1">
    <source>
        <dbReference type="SAM" id="MobiDB-lite"/>
    </source>
</evidence>